<keyword evidence="3" id="KW-1185">Reference proteome</keyword>
<feature type="region of interest" description="Disordered" evidence="1">
    <location>
        <begin position="111"/>
        <end position="132"/>
    </location>
</feature>
<evidence type="ECO:0000313" key="2">
    <source>
        <dbReference type="EMBL" id="APU14573.1"/>
    </source>
</evidence>
<dbReference type="AlphaFoldDB" id="A0AAC9PRY4"/>
<gene>
    <name evidence="2" type="ORF">UA74_12565</name>
</gene>
<feature type="compositionally biased region" description="Acidic residues" evidence="1">
    <location>
        <begin position="115"/>
        <end position="132"/>
    </location>
</feature>
<dbReference type="EMBL" id="CP016076">
    <property type="protein sequence ID" value="APU14573.1"/>
    <property type="molecule type" value="Genomic_DNA"/>
</dbReference>
<reference evidence="3" key="1">
    <citation type="submission" date="2016-06" db="EMBL/GenBank/DDBJ databases">
        <title>Complete genome sequence of Actinoalloteichus fjordicus DSM 46855 (=ADI127-17), type strain of the new species Actinoalloteichus fjordicus.</title>
        <authorList>
            <person name="Ruckert C."/>
            <person name="Nouioui I."/>
            <person name="Willmese J."/>
            <person name="van Wezel G."/>
            <person name="Klenk H.-P."/>
            <person name="Kalinowski J."/>
            <person name="Zotchev S.B."/>
        </authorList>
    </citation>
    <scope>NUCLEOTIDE SEQUENCE [LARGE SCALE GENOMIC DNA]</scope>
    <source>
        <strain evidence="3">ADI127-7</strain>
    </source>
</reference>
<accession>A0AAC9PRY4</accession>
<organism evidence="2 3">
    <name type="scientific">Actinoalloteichus fjordicus</name>
    <dbReference type="NCBI Taxonomy" id="1612552"/>
    <lineage>
        <taxon>Bacteria</taxon>
        <taxon>Bacillati</taxon>
        <taxon>Actinomycetota</taxon>
        <taxon>Actinomycetes</taxon>
        <taxon>Pseudonocardiales</taxon>
        <taxon>Pseudonocardiaceae</taxon>
        <taxon>Actinoalloteichus</taxon>
    </lineage>
</organism>
<dbReference type="RefSeq" id="WP_232237731.1">
    <property type="nucleotide sequence ID" value="NZ_CP016076.1"/>
</dbReference>
<sequence length="132" mass="14432">MTTPATAPRRDDQSSPGTPSPLCDEETFAEILAEIVADEAPRLFAVVEEYGERADARIAAWGFAFPDHAELVSADRTCRMILARPENALLGFRSAEDHIDARIVWHDPARATALDEGDESDENDEHDEPGAA</sequence>
<name>A0AAC9PRY4_9PSEU</name>
<evidence type="ECO:0000256" key="1">
    <source>
        <dbReference type="SAM" id="MobiDB-lite"/>
    </source>
</evidence>
<dbReference type="KEGG" id="acad:UA74_12565"/>
<protein>
    <submittedName>
        <fullName evidence="2">Uncharacterized protein</fullName>
    </submittedName>
</protein>
<evidence type="ECO:0000313" key="3">
    <source>
        <dbReference type="Proteomes" id="UP000185511"/>
    </source>
</evidence>
<feature type="region of interest" description="Disordered" evidence="1">
    <location>
        <begin position="1"/>
        <end position="23"/>
    </location>
</feature>
<dbReference type="Proteomes" id="UP000185511">
    <property type="component" value="Chromosome"/>
</dbReference>
<proteinExistence type="predicted"/>